<accession>A0A2K3QQM6</accession>
<dbReference type="Proteomes" id="UP000236621">
    <property type="component" value="Unassembled WGS sequence"/>
</dbReference>
<dbReference type="STRING" id="45235.A0A2K3QQM6"/>
<feature type="region of interest" description="Disordered" evidence="1">
    <location>
        <begin position="1"/>
        <end position="91"/>
    </location>
</feature>
<feature type="compositionally biased region" description="Acidic residues" evidence="1">
    <location>
        <begin position="72"/>
        <end position="87"/>
    </location>
</feature>
<dbReference type="InterPro" id="IPR012808">
    <property type="entry name" value="CHP02453"/>
</dbReference>
<dbReference type="Pfam" id="PF09365">
    <property type="entry name" value="DUF2461"/>
    <property type="match status" value="1"/>
</dbReference>
<feature type="region of interest" description="Disordered" evidence="1">
    <location>
        <begin position="379"/>
        <end position="400"/>
    </location>
</feature>
<feature type="compositionally biased region" description="Acidic residues" evidence="1">
    <location>
        <begin position="32"/>
        <end position="42"/>
    </location>
</feature>
<evidence type="ECO:0000313" key="2">
    <source>
        <dbReference type="EMBL" id="PNY29828.1"/>
    </source>
</evidence>
<reference evidence="2 3" key="1">
    <citation type="submission" date="2017-08" db="EMBL/GenBank/DDBJ databases">
        <title>Harnessing the power of phylogenomics to disentangle the directionality and signatures of interkingdom host jumping in the parasitic fungal genus Tolypocladium.</title>
        <authorList>
            <person name="Quandt C.A."/>
            <person name="Patterson W."/>
            <person name="Spatafora J.W."/>
        </authorList>
    </citation>
    <scope>NUCLEOTIDE SEQUENCE [LARGE SCALE GENOMIC DNA]</scope>
    <source>
        <strain evidence="2 3">CBS 113982</strain>
    </source>
</reference>
<evidence type="ECO:0000313" key="3">
    <source>
        <dbReference type="Proteomes" id="UP000236621"/>
    </source>
</evidence>
<dbReference type="PANTHER" id="PTHR36452:SF1">
    <property type="entry name" value="DUF2461 DOMAIN-CONTAINING PROTEIN"/>
    <property type="match status" value="1"/>
</dbReference>
<dbReference type="PANTHER" id="PTHR36452">
    <property type="entry name" value="CHROMOSOME 12, WHOLE GENOME SHOTGUN SEQUENCE"/>
    <property type="match status" value="1"/>
</dbReference>
<evidence type="ECO:0000256" key="1">
    <source>
        <dbReference type="SAM" id="MobiDB-lite"/>
    </source>
</evidence>
<proteinExistence type="predicted"/>
<gene>
    <name evidence="2" type="ORF">TCAP_00262</name>
</gene>
<sequence length="400" mass="45721">MPARKRSAPELVANRRRSGRLSSTPKKSSYFEDNEPNVDEDEPPPKKRRGRPSKREPLAKEDSEDQYKEGSAEEDVEVEEEDEDDEDAPRRVEIIPLEQMRGTGGVEYEDHKLHKNTLLFLTDLKANNRRPWLKCELRRARHCEAHDDEYRRSLKDWQSFIEAVTQNIISIDETVPELPTKDVIFRIHRDIRFSKDPTPYKPHFSAAWSRTGRKGPYACYYVHCEPGASFVGGGLWHPEAQFVAKLRRSVDRHPERWRRAINEPLFKKAFFPGIKASADAEVAVTAFVDRNQQNALKKRPMVRPPFLKSPSLAGCSPTTLQGYEATHRDIALLKLRTYTVGTKIDADMLCEDDAQDKVCEIIRALSSFVSFLNGIVMPDPNLDDGGSDEDQGENEGEDED</sequence>
<comment type="caution">
    <text evidence="2">The sequence shown here is derived from an EMBL/GenBank/DDBJ whole genome shotgun (WGS) entry which is preliminary data.</text>
</comment>
<feature type="compositionally biased region" description="Acidic residues" evidence="1">
    <location>
        <begin position="381"/>
        <end position="400"/>
    </location>
</feature>
<keyword evidence="3" id="KW-1185">Reference proteome</keyword>
<name>A0A2K3QQM6_9HYPO</name>
<dbReference type="NCBIfam" id="TIGR02453">
    <property type="entry name" value="TIGR02453 family protein"/>
    <property type="match status" value="1"/>
</dbReference>
<protein>
    <submittedName>
        <fullName evidence="2">Uncharacterized protein</fullName>
    </submittedName>
</protein>
<organism evidence="2 3">
    <name type="scientific">Tolypocladium capitatum</name>
    <dbReference type="NCBI Taxonomy" id="45235"/>
    <lineage>
        <taxon>Eukaryota</taxon>
        <taxon>Fungi</taxon>
        <taxon>Dikarya</taxon>
        <taxon>Ascomycota</taxon>
        <taxon>Pezizomycotina</taxon>
        <taxon>Sordariomycetes</taxon>
        <taxon>Hypocreomycetidae</taxon>
        <taxon>Hypocreales</taxon>
        <taxon>Ophiocordycipitaceae</taxon>
        <taxon>Tolypocladium</taxon>
    </lineage>
</organism>
<dbReference type="EMBL" id="NRSZ01000044">
    <property type="protein sequence ID" value="PNY29828.1"/>
    <property type="molecule type" value="Genomic_DNA"/>
</dbReference>
<dbReference type="AlphaFoldDB" id="A0A2K3QQM6"/>
<feature type="compositionally biased region" description="Basic and acidic residues" evidence="1">
    <location>
        <begin position="53"/>
        <end position="71"/>
    </location>
</feature>
<dbReference type="OrthoDB" id="2537769at2759"/>